<sequence length="126" mass="14984">MALLKRTFSLLVLSTLSISVDVYAQHQQNSSPRQNLDKRRFQLQEFRANRRLERQAENQSGAMTERDTTFSRRDLSSSTPVINRDEKPVNKFNRLSPEERIALRRQIREARQEIYSRHQEKNEPKN</sequence>
<dbReference type="RefSeq" id="WP_186944043.1">
    <property type="nucleotide sequence ID" value="NZ_JACOGA010000029.1"/>
</dbReference>
<keyword evidence="2" id="KW-0732">Signal</keyword>
<evidence type="ECO:0000313" key="3">
    <source>
        <dbReference type="EMBL" id="MBC3876000.1"/>
    </source>
</evidence>
<feature type="chain" id="PRO_5046578729" description="Secreted protein" evidence="2">
    <location>
        <begin position="25"/>
        <end position="126"/>
    </location>
</feature>
<proteinExistence type="predicted"/>
<evidence type="ECO:0000256" key="2">
    <source>
        <dbReference type="SAM" id="SignalP"/>
    </source>
</evidence>
<dbReference type="Proteomes" id="UP000624279">
    <property type="component" value="Unassembled WGS sequence"/>
</dbReference>
<dbReference type="EMBL" id="JACOGA010000029">
    <property type="protein sequence ID" value="MBC3876000.1"/>
    <property type="molecule type" value="Genomic_DNA"/>
</dbReference>
<protein>
    <recommendedName>
        <fullName evidence="5">Secreted protein</fullName>
    </recommendedName>
</protein>
<accession>A0ABR6YHE1</accession>
<comment type="caution">
    <text evidence="3">The sequence shown here is derived from an EMBL/GenBank/DDBJ whole genome shotgun (WGS) entry which is preliminary data.</text>
</comment>
<feature type="signal peptide" evidence="2">
    <location>
        <begin position="1"/>
        <end position="24"/>
    </location>
</feature>
<evidence type="ECO:0008006" key="5">
    <source>
        <dbReference type="Google" id="ProtNLM"/>
    </source>
</evidence>
<evidence type="ECO:0000256" key="1">
    <source>
        <dbReference type="SAM" id="MobiDB-lite"/>
    </source>
</evidence>
<gene>
    <name evidence="3" type="ORF">H8K55_20595</name>
</gene>
<organism evidence="3 4">
    <name type="scientific">Undibacterium flavidum</name>
    <dbReference type="NCBI Taxonomy" id="2762297"/>
    <lineage>
        <taxon>Bacteria</taxon>
        <taxon>Pseudomonadati</taxon>
        <taxon>Pseudomonadota</taxon>
        <taxon>Betaproteobacteria</taxon>
        <taxon>Burkholderiales</taxon>
        <taxon>Oxalobacteraceae</taxon>
        <taxon>Undibacterium</taxon>
    </lineage>
</organism>
<reference evidence="3 4" key="1">
    <citation type="submission" date="2020-08" db="EMBL/GenBank/DDBJ databases">
        <title>Novel species isolated from subtropical streams in China.</title>
        <authorList>
            <person name="Lu H."/>
        </authorList>
    </citation>
    <scope>NUCLEOTIDE SEQUENCE [LARGE SCALE GENOMIC DNA]</scope>
    <source>
        <strain evidence="3 4">LX15W</strain>
    </source>
</reference>
<keyword evidence="4" id="KW-1185">Reference proteome</keyword>
<name>A0ABR6YHE1_9BURK</name>
<feature type="region of interest" description="Disordered" evidence="1">
    <location>
        <begin position="48"/>
        <end position="91"/>
    </location>
</feature>
<evidence type="ECO:0000313" key="4">
    <source>
        <dbReference type="Proteomes" id="UP000624279"/>
    </source>
</evidence>
<feature type="compositionally biased region" description="Basic and acidic residues" evidence="1">
    <location>
        <begin position="64"/>
        <end position="75"/>
    </location>
</feature>